<reference evidence="11" key="1">
    <citation type="submission" date="2021-05" db="EMBL/GenBank/DDBJ databases">
        <title>The genome of the haptophyte Pavlova lutheri (Diacronema luteri, Pavlovales) - a model for lipid biosynthesis in eukaryotic algae.</title>
        <authorList>
            <person name="Hulatt C.J."/>
            <person name="Posewitz M.C."/>
        </authorList>
    </citation>
    <scope>NUCLEOTIDE SEQUENCE</scope>
    <source>
        <strain evidence="11">NIVA-4/92</strain>
    </source>
</reference>
<protein>
    <recommendedName>
        <fullName evidence="2">tRNA pseudouridine(55) synthase</fullName>
        <ecNumber evidence="2">5.4.99.25</ecNumber>
    </recommendedName>
    <alternativeName>
        <fullName evidence="7">tRNA pseudouridine 55 synthase</fullName>
    </alternativeName>
    <alternativeName>
        <fullName evidence="5">tRNA pseudouridylate synthase</fullName>
    </alternativeName>
    <alternativeName>
        <fullName evidence="6">tRNA-uridine isomerase</fullName>
    </alternativeName>
</protein>
<dbReference type="Gene3D" id="3.30.70.2510">
    <property type="match status" value="1"/>
</dbReference>
<dbReference type="SUPFAM" id="SSF55120">
    <property type="entry name" value="Pseudouridine synthase"/>
    <property type="match status" value="1"/>
</dbReference>
<evidence type="ECO:0000256" key="4">
    <source>
        <dbReference type="ARBA" id="ARBA00023235"/>
    </source>
</evidence>
<evidence type="ECO:0000256" key="1">
    <source>
        <dbReference type="ARBA" id="ARBA00009652"/>
    </source>
</evidence>
<dbReference type="InterPro" id="IPR048741">
    <property type="entry name" value="Pus10-like_C"/>
</dbReference>
<keyword evidence="12" id="KW-1185">Reference proteome</keyword>
<dbReference type="Proteomes" id="UP000751190">
    <property type="component" value="Unassembled WGS sequence"/>
</dbReference>
<dbReference type="Pfam" id="PF21237">
    <property type="entry name" value="Pus10_N_euk"/>
    <property type="match status" value="1"/>
</dbReference>
<evidence type="ECO:0000256" key="2">
    <source>
        <dbReference type="ARBA" id="ARBA00012787"/>
    </source>
</evidence>
<dbReference type="FunFam" id="3.30.70.3190:FF:000001">
    <property type="entry name" value="tRNA pseudouridine synthase Pus10"/>
    <property type="match status" value="1"/>
</dbReference>
<feature type="region of interest" description="Disordered" evidence="8">
    <location>
        <begin position="187"/>
        <end position="210"/>
    </location>
</feature>
<dbReference type="NCBIfam" id="TIGR01213">
    <property type="entry name" value="pseudo_Pus10arc"/>
    <property type="match status" value="1"/>
</dbReference>
<dbReference type="OrthoDB" id="271937at2759"/>
<dbReference type="GO" id="GO:0160148">
    <property type="term" value="F:tRNA pseudouridine(55) synthase activity"/>
    <property type="evidence" value="ECO:0007669"/>
    <property type="project" value="UniProtKB-EC"/>
</dbReference>
<dbReference type="GO" id="GO:0031119">
    <property type="term" value="P:tRNA pseudouridine synthesis"/>
    <property type="evidence" value="ECO:0007669"/>
    <property type="project" value="TreeGrafter"/>
</dbReference>
<dbReference type="InterPro" id="IPR020103">
    <property type="entry name" value="PsdUridine_synth_cat_dom_sf"/>
</dbReference>
<dbReference type="Pfam" id="PF21238">
    <property type="entry name" value="Pus10_C"/>
    <property type="match status" value="1"/>
</dbReference>
<feature type="domain" description="Pus10-like C-terminal" evidence="10">
    <location>
        <begin position="254"/>
        <end position="488"/>
    </location>
</feature>
<feature type="domain" description="Pus10 N-terminal eukaryotes" evidence="9">
    <location>
        <begin position="68"/>
        <end position="241"/>
    </location>
</feature>
<evidence type="ECO:0000313" key="12">
    <source>
        <dbReference type="Proteomes" id="UP000751190"/>
    </source>
</evidence>
<comment type="caution">
    <text evidence="11">The sequence shown here is derived from an EMBL/GenBank/DDBJ whole genome shotgun (WGS) entry which is preliminary data.</text>
</comment>
<keyword evidence="4" id="KW-0413">Isomerase</keyword>
<dbReference type="EMBL" id="JAGTXO010000001">
    <property type="protein sequence ID" value="KAG8470224.1"/>
    <property type="molecule type" value="Genomic_DNA"/>
</dbReference>
<dbReference type="OMA" id="LVISCQR"/>
<dbReference type="PANTHER" id="PTHR21568">
    <property type="entry name" value="TRNA PSEUDOURIDINE SYNTHASE PUS10"/>
    <property type="match status" value="1"/>
</dbReference>
<proteinExistence type="inferred from homology"/>
<dbReference type="InterPro" id="IPR048742">
    <property type="entry name" value="Pus10_N_euk"/>
</dbReference>
<evidence type="ECO:0000259" key="10">
    <source>
        <dbReference type="Pfam" id="PF21238"/>
    </source>
</evidence>
<dbReference type="EC" id="5.4.99.25" evidence="2"/>
<evidence type="ECO:0000256" key="7">
    <source>
        <dbReference type="ARBA" id="ARBA00083669"/>
    </source>
</evidence>
<dbReference type="GO" id="GO:0003723">
    <property type="term" value="F:RNA binding"/>
    <property type="evidence" value="ECO:0007669"/>
    <property type="project" value="InterPro"/>
</dbReference>
<organism evidence="11 12">
    <name type="scientific">Diacronema lutheri</name>
    <name type="common">Unicellular marine alga</name>
    <name type="synonym">Monochrysis lutheri</name>
    <dbReference type="NCBI Taxonomy" id="2081491"/>
    <lineage>
        <taxon>Eukaryota</taxon>
        <taxon>Haptista</taxon>
        <taxon>Haptophyta</taxon>
        <taxon>Pavlovophyceae</taxon>
        <taxon>Pavlovales</taxon>
        <taxon>Pavlovaceae</taxon>
        <taxon>Diacronema</taxon>
    </lineage>
</organism>
<name>A0A8J5Y2V0_DIALT</name>
<evidence type="ECO:0000256" key="8">
    <source>
        <dbReference type="SAM" id="MobiDB-lite"/>
    </source>
</evidence>
<dbReference type="InterPro" id="IPR039894">
    <property type="entry name" value="Pus10-like"/>
</dbReference>
<evidence type="ECO:0000313" key="11">
    <source>
        <dbReference type="EMBL" id="KAG8470224.1"/>
    </source>
</evidence>
<accession>A0A8J5Y2V0</accession>
<dbReference type="FunFam" id="3.30.70.2510:FF:000001">
    <property type="entry name" value="tRNA pseudouridine synthase Pus10"/>
    <property type="match status" value="1"/>
</dbReference>
<evidence type="ECO:0000259" key="9">
    <source>
        <dbReference type="Pfam" id="PF21237"/>
    </source>
</evidence>
<sequence length="492" mass="53059">MLDVTQRDAAARLAPTLGALGVCPRCVLRFAGVSDEAQYARSQADVWAELRGAAGSEPAAPCAEAGACCVCLGMLALVDDAESAPRLLAELTAASIGARRFAFDVAMPSSILVRQRGAFLHANASVGRERMLRYDAIVDAKGVLKGQFSAQVAATLDALRDDASPYRVLLTVEHVACERESEAIVDASSRGARADGGKRQRVNDPSASSMRSVLKALSEPDCRARLERAGLCPPPAGVTPCSASLRASHAPVCIGGRYNKYSREMPQTPWWLDNEKRGISSVQEELQTVLQPAYAASATVFHGAGREDVDVRMLGSGRPFVIEMQEPACLEPGTAVGTPLAELEAAINLASEHVQVSQLRVVPSSSIGDLVREGESEHRKAYRCVVWLSRRVSAREVADKLDGAGEVLLEQRTPIRVLHRRPLLTRPRTVYSMRSELLNGHYLMLDLVTQSGTYVKEFVHGDFGRTHPNVGSLLGCSADILQLDVLSILDER</sequence>
<comment type="similarity">
    <text evidence="1">Belongs to the pseudouridine synthase Pus10 family.</text>
</comment>
<gene>
    <name evidence="11" type="ORF">KFE25_008645</name>
</gene>
<keyword evidence="3" id="KW-0819">tRNA processing</keyword>
<evidence type="ECO:0000256" key="5">
    <source>
        <dbReference type="ARBA" id="ARBA00075270"/>
    </source>
</evidence>
<feature type="compositionally biased region" description="Basic and acidic residues" evidence="8">
    <location>
        <begin position="192"/>
        <end position="202"/>
    </location>
</feature>
<dbReference type="Gene3D" id="1.10.10.2050">
    <property type="match status" value="1"/>
</dbReference>
<dbReference type="AlphaFoldDB" id="A0A8J5Y2V0"/>
<dbReference type="PANTHER" id="PTHR21568:SF0">
    <property type="entry name" value="TRNA PSEUDOURIDINE SYNTHASE PUS10"/>
    <property type="match status" value="1"/>
</dbReference>
<evidence type="ECO:0000256" key="3">
    <source>
        <dbReference type="ARBA" id="ARBA00022694"/>
    </source>
</evidence>
<evidence type="ECO:0000256" key="6">
    <source>
        <dbReference type="ARBA" id="ARBA00079393"/>
    </source>
</evidence>
<dbReference type="Gene3D" id="3.30.70.3190">
    <property type="match status" value="1"/>
</dbReference>